<keyword evidence="3 5" id="KW-0732">Signal</keyword>
<dbReference type="EMBL" id="RXMA01000048">
    <property type="protein sequence ID" value="RTR13061.1"/>
    <property type="molecule type" value="Genomic_DNA"/>
</dbReference>
<dbReference type="SUPFAM" id="SSF53850">
    <property type="entry name" value="Periplasmic binding protein-like II"/>
    <property type="match status" value="1"/>
</dbReference>
<dbReference type="SMART" id="SM00062">
    <property type="entry name" value="PBPb"/>
    <property type="match status" value="1"/>
</dbReference>
<dbReference type="PANTHER" id="PTHR35936:SF19">
    <property type="entry name" value="AMINO-ACID-BINDING PROTEIN YXEM-RELATED"/>
    <property type="match status" value="1"/>
</dbReference>
<evidence type="ECO:0000313" key="7">
    <source>
        <dbReference type="EMBL" id="RTR13061.1"/>
    </source>
</evidence>
<proteinExistence type="inferred from homology"/>
<evidence type="ECO:0000256" key="4">
    <source>
        <dbReference type="RuleBase" id="RU003744"/>
    </source>
</evidence>
<organism evidence="7 8">
    <name type="scientific">Azospirillum griseum</name>
    <dbReference type="NCBI Taxonomy" id="2496639"/>
    <lineage>
        <taxon>Bacteria</taxon>
        <taxon>Pseudomonadati</taxon>
        <taxon>Pseudomonadota</taxon>
        <taxon>Alphaproteobacteria</taxon>
        <taxon>Rhodospirillales</taxon>
        <taxon>Azospirillaceae</taxon>
        <taxon>Azospirillum</taxon>
    </lineage>
</organism>
<dbReference type="InterPro" id="IPR018313">
    <property type="entry name" value="SBP_3_CS"/>
</dbReference>
<evidence type="ECO:0000256" key="2">
    <source>
        <dbReference type="ARBA" id="ARBA00010333"/>
    </source>
</evidence>
<evidence type="ECO:0000256" key="1">
    <source>
        <dbReference type="ARBA" id="ARBA00004196"/>
    </source>
</evidence>
<comment type="subcellular location">
    <subcellularLocation>
        <location evidence="1">Cell envelope</location>
    </subcellularLocation>
</comment>
<dbReference type="AlphaFoldDB" id="A0A3S0K730"/>
<sequence length="275" mass="29608">MFRRIALAAALFFAVPAVAPVAQAGAILDRITAKGELKLVLLNDYPPFSFINDKNELAGFDIDVAKAVAAKLGVKLSIDTPAWEVIAAGNWHGRWDICICSMTPTAERAEVLDFPVKYYDSPAVLAVHKDETRIKGIGDISGKSIAVQAGASYESYLQKSLKIPAPGAEQPTFPFDKVTVVPYETETVAFQDLALGGGKRVDGVITNFVTAKERIDATKLFKIVSDKLYVEPNWVAVEKGDPAWSAKVKAVIEGLKADGTLSAISKKWIGIDITG</sequence>
<dbReference type="Pfam" id="PF00497">
    <property type="entry name" value="SBP_bac_3"/>
    <property type="match status" value="1"/>
</dbReference>
<name>A0A3S0K730_9PROT</name>
<accession>A0A3S0K730</accession>
<keyword evidence="8" id="KW-1185">Reference proteome</keyword>
<dbReference type="GO" id="GO:0030313">
    <property type="term" value="C:cell envelope"/>
    <property type="evidence" value="ECO:0007669"/>
    <property type="project" value="UniProtKB-SubCell"/>
</dbReference>
<comment type="similarity">
    <text evidence="2 4">Belongs to the bacterial solute-binding protein 3 family.</text>
</comment>
<protein>
    <submittedName>
        <fullName evidence="7">Transporter substrate-binding domain-containing protein</fullName>
    </submittedName>
</protein>
<dbReference type="RefSeq" id="WP_126620590.1">
    <property type="nucleotide sequence ID" value="NZ_JBHUCY010000021.1"/>
</dbReference>
<dbReference type="PANTHER" id="PTHR35936">
    <property type="entry name" value="MEMBRANE-BOUND LYTIC MUREIN TRANSGLYCOSYLASE F"/>
    <property type="match status" value="1"/>
</dbReference>
<dbReference type="OrthoDB" id="9807134at2"/>
<feature type="domain" description="Solute-binding protein family 3/N-terminal" evidence="6">
    <location>
        <begin position="36"/>
        <end position="272"/>
    </location>
</feature>
<reference evidence="7 8" key="1">
    <citation type="submission" date="2018-12" db="EMBL/GenBank/DDBJ databases">
        <authorList>
            <person name="Yang Y."/>
        </authorList>
    </citation>
    <scope>NUCLEOTIDE SEQUENCE [LARGE SCALE GENOMIC DNA]</scope>
    <source>
        <strain evidence="7 8">L-25-5w-1</strain>
    </source>
</reference>
<dbReference type="PROSITE" id="PS01039">
    <property type="entry name" value="SBP_BACTERIAL_3"/>
    <property type="match status" value="1"/>
</dbReference>
<evidence type="ECO:0000256" key="5">
    <source>
        <dbReference type="SAM" id="SignalP"/>
    </source>
</evidence>
<feature type="chain" id="PRO_5018536082" evidence="5">
    <location>
        <begin position="20"/>
        <end position="275"/>
    </location>
</feature>
<gene>
    <name evidence="7" type="ORF">EJ903_24960</name>
</gene>
<dbReference type="Gene3D" id="3.40.190.10">
    <property type="entry name" value="Periplasmic binding protein-like II"/>
    <property type="match status" value="2"/>
</dbReference>
<evidence type="ECO:0000313" key="8">
    <source>
        <dbReference type="Proteomes" id="UP000277007"/>
    </source>
</evidence>
<evidence type="ECO:0000256" key="3">
    <source>
        <dbReference type="ARBA" id="ARBA00022729"/>
    </source>
</evidence>
<feature type="signal peptide" evidence="5">
    <location>
        <begin position="1"/>
        <end position="19"/>
    </location>
</feature>
<dbReference type="InterPro" id="IPR001638">
    <property type="entry name" value="Solute-binding_3/MltF_N"/>
</dbReference>
<comment type="caution">
    <text evidence="7">The sequence shown here is derived from an EMBL/GenBank/DDBJ whole genome shotgun (WGS) entry which is preliminary data.</text>
</comment>
<evidence type="ECO:0000259" key="6">
    <source>
        <dbReference type="SMART" id="SM00062"/>
    </source>
</evidence>
<dbReference type="Proteomes" id="UP000277007">
    <property type="component" value="Unassembled WGS sequence"/>
</dbReference>